<name>A0ABR1RPG4_9PEZI</name>
<evidence type="ECO:0000313" key="2">
    <source>
        <dbReference type="EMBL" id="KAK8016808.1"/>
    </source>
</evidence>
<evidence type="ECO:0000256" key="1">
    <source>
        <dbReference type="SAM" id="MobiDB-lite"/>
    </source>
</evidence>
<proteinExistence type="predicted"/>
<feature type="region of interest" description="Disordered" evidence="1">
    <location>
        <begin position="55"/>
        <end position="79"/>
    </location>
</feature>
<protein>
    <submittedName>
        <fullName evidence="2">Uncharacterized protein</fullName>
    </submittedName>
</protein>
<feature type="compositionally biased region" description="Polar residues" evidence="1">
    <location>
        <begin position="68"/>
        <end position="79"/>
    </location>
</feature>
<accession>A0ABR1RPG4</accession>
<reference evidence="2 3" key="1">
    <citation type="submission" date="2023-01" db="EMBL/GenBank/DDBJ databases">
        <title>Analysis of 21 Apiospora genomes using comparative genomics revels a genus with tremendous synthesis potential of carbohydrate active enzymes and secondary metabolites.</title>
        <authorList>
            <person name="Sorensen T."/>
        </authorList>
    </citation>
    <scope>NUCLEOTIDE SEQUENCE [LARGE SCALE GENOMIC DNA]</scope>
    <source>
        <strain evidence="2 3">CBS 33761</strain>
    </source>
</reference>
<comment type="caution">
    <text evidence="2">The sequence shown here is derived from an EMBL/GenBank/DDBJ whole genome shotgun (WGS) entry which is preliminary data.</text>
</comment>
<dbReference type="EMBL" id="JAQQWK010000014">
    <property type="protein sequence ID" value="KAK8016808.1"/>
    <property type="molecule type" value="Genomic_DNA"/>
</dbReference>
<dbReference type="Proteomes" id="UP001444661">
    <property type="component" value="Unassembled WGS sequence"/>
</dbReference>
<sequence>MVIPPRAEPIPTTGKADTADDLVTARQSTGSGHNNEGRFTVLSVVKKGFIIYPGDTNQQNAGGHVVTPDQSCTPRSVPS</sequence>
<keyword evidence="3" id="KW-1185">Reference proteome</keyword>
<gene>
    <name evidence="2" type="ORF">PG993_014997</name>
</gene>
<organism evidence="2 3">
    <name type="scientific">Apiospora rasikravindrae</name>
    <dbReference type="NCBI Taxonomy" id="990691"/>
    <lineage>
        <taxon>Eukaryota</taxon>
        <taxon>Fungi</taxon>
        <taxon>Dikarya</taxon>
        <taxon>Ascomycota</taxon>
        <taxon>Pezizomycotina</taxon>
        <taxon>Sordariomycetes</taxon>
        <taxon>Xylariomycetidae</taxon>
        <taxon>Amphisphaeriales</taxon>
        <taxon>Apiosporaceae</taxon>
        <taxon>Apiospora</taxon>
    </lineage>
</organism>
<evidence type="ECO:0000313" key="3">
    <source>
        <dbReference type="Proteomes" id="UP001444661"/>
    </source>
</evidence>
<feature type="region of interest" description="Disordered" evidence="1">
    <location>
        <begin position="1"/>
        <end position="21"/>
    </location>
</feature>